<dbReference type="CDD" id="cd14014">
    <property type="entry name" value="STKc_PknB_like"/>
    <property type="match status" value="1"/>
</dbReference>
<keyword evidence="4 5" id="KW-0067">ATP-binding</keyword>
<evidence type="ECO:0000256" key="3">
    <source>
        <dbReference type="ARBA" id="ARBA00022777"/>
    </source>
</evidence>
<dbReference type="EC" id="2.7.11.1" evidence="8"/>
<protein>
    <submittedName>
        <fullName evidence="8">Serine/threonine-protein kinase</fullName>
        <ecNumber evidence="8">2.7.11.1</ecNumber>
    </submittedName>
</protein>
<evidence type="ECO:0000256" key="4">
    <source>
        <dbReference type="ARBA" id="ARBA00022840"/>
    </source>
</evidence>
<dbReference type="PROSITE" id="PS50011">
    <property type="entry name" value="PROTEIN_KINASE_DOM"/>
    <property type="match status" value="1"/>
</dbReference>
<dbReference type="Gene3D" id="1.10.510.10">
    <property type="entry name" value="Transferase(Phosphotransferase) domain 1"/>
    <property type="match status" value="1"/>
</dbReference>
<feature type="compositionally biased region" description="Pro residues" evidence="6">
    <location>
        <begin position="451"/>
        <end position="471"/>
    </location>
</feature>
<feature type="domain" description="Protein kinase" evidence="7">
    <location>
        <begin position="109"/>
        <end position="378"/>
    </location>
</feature>
<dbReference type="SUPFAM" id="SSF56112">
    <property type="entry name" value="Protein kinase-like (PK-like)"/>
    <property type="match status" value="1"/>
</dbReference>
<dbReference type="PRINTS" id="PR01217">
    <property type="entry name" value="PRICHEXTENSN"/>
</dbReference>
<evidence type="ECO:0000313" key="9">
    <source>
        <dbReference type="Proteomes" id="UP001160301"/>
    </source>
</evidence>
<dbReference type="InterPro" id="IPR008271">
    <property type="entry name" value="Ser/Thr_kinase_AS"/>
</dbReference>
<gene>
    <name evidence="8" type="ORF">QHF89_41745</name>
</gene>
<dbReference type="InterPro" id="IPR011009">
    <property type="entry name" value="Kinase-like_dom_sf"/>
</dbReference>
<evidence type="ECO:0000256" key="6">
    <source>
        <dbReference type="SAM" id="MobiDB-lite"/>
    </source>
</evidence>
<dbReference type="Proteomes" id="UP001160301">
    <property type="component" value="Unassembled WGS sequence"/>
</dbReference>
<dbReference type="RefSeq" id="WP_284721627.1">
    <property type="nucleotide sequence ID" value="NZ_JARZHI010000073.1"/>
</dbReference>
<organism evidence="8 9">
    <name type="scientific">Polyangium sorediatum</name>
    <dbReference type="NCBI Taxonomy" id="889274"/>
    <lineage>
        <taxon>Bacteria</taxon>
        <taxon>Pseudomonadati</taxon>
        <taxon>Myxococcota</taxon>
        <taxon>Polyangia</taxon>
        <taxon>Polyangiales</taxon>
        <taxon>Polyangiaceae</taxon>
        <taxon>Polyangium</taxon>
    </lineage>
</organism>
<dbReference type="PROSITE" id="PS00108">
    <property type="entry name" value="PROTEIN_KINASE_ST"/>
    <property type="match status" value="1"/>
</dbReference>
<dbReference type="InterPro" id="IPR000719">
    <property type="entry name" value="Prot_kinase_dom"/>
</dbReference>
<feature type="compositionally biased region" description="Pro residues" evidence="6">
    <location>
        <begin position="538"/>
        <end position="551"/>
    </location>
</feature>
<name>A0ABT6P6A3_9BACT</name>
<keyword evidence="1 8" id="KW-0808">Transferase</keyword>
<feature type="compositionally biased region" description="Pro residues" evidence="6">
    <location>
        <begin position="509"/>
        <end position="531"/>
    </location>
</feature>
<evidence type="ECO:0000259" key="7">
    <source>
        <dbReference type="PROSITE" id="PS50011"/>
    </source>
</evidence>
<dbReference type="PANTHER" id="PTHR43289">
    <property type="entry name" value="MITOGEN-ACTIVATED PROTEIN KINASE KINASE KINASE 20-RELATED"/>
    <property type="match status" value="1"/>
</dbReference>
<keyword evidence="3 8" id="KW-0418">Kinase</keyword>
<evidence type="ECO:0000256" key="2">
    <source>
        <dbReference type="ARBA" id="ARBA00022741"/>
    </source>
</evidence>
<evidence type="ECO:0000256" key="5">
    <source>
        <dbReference type="PROSITE-ProRule" id="PRU10141"/>
    </source>
</evidence>
<sequence>MSELRCRHCGIRHDERLVICPATGLAIGPGSSLPPRQAMHTPRSFIPPAPSIPRPMGIPSPRVPVATPAAPARPAPPGAVPSRKDGPPSQGARRSERRDFVGHVIGDKYRVKALLGEGGMGAVYEAEHLAIGRIVAVKVLHPKHAQQSDSVARLRHEARIAGSIGHPNICEIHDLGRLEDGTPYLVMERLIGETLDQRIKRDGALPERDVADVMHQVLSALMAAHAKAIIHRDLKPENVFLVRKAGTPPIAKLLDFGISKTIDEDTSTELTMPGIVMGTPYYMAPEQARGDRGLDHRVDLWAAGVILYESLTGRRPFVARNYNALLVQILTSKHRAVAEVRPGVTRGLERVVDKALAKMREDRYQNAAEFQDSMRRALEPEAPPPSRRAPLPPARMSFSEDEDDETMVLSFSRKDLGLPMAPPRSSRQGTGNAGPPSSRAAPPTTVTAPHVPAPLPPPLPPPPAPLPPPAHPSAQQASQASSASGGPPSTMPAGQLASMGVGSGRQAWLPPPPAPLPPPSAPPPLPAPVPIPVHAAAPLPPPPPRPVPPARPVTDADDEERTLVDPPTFNDDRDRPSVSDDRPTLVRPFPAPPVPGKGS</sequence>
<feature type="compositionally biased region" description="Basic and acidic residues" evidence="6">
    <location>
        <begin position="570"/>
        <end position="584"/>
    </location>
</feature>
<comment type="caution">
    <text evidence="8">The sequence shown here is derived from an EMBL/GenBank/DDBJ whole genome shotgun (WGS) entry which is preliminary data.</text>
</comment>
<dbReference type="PANTHER" id="PTHR43289:SF6">
    <property type="entry name" value="SERINE_THREONINE-PROTEIN KINASE NEKL-3"/>
    <property type="match status" value="1"/>
</dbReference>
<feature type="region of interest" description="Disordered" evidence="6">
    <location>
        <begin position="375"/>
        <end position="599"/>
    </location>
</feature>
<dbReference type="GO" id="GO:0004674">
    <property type="term" value="F:protein serine/threonine kinase activity"/>
    <property type="evidence" value="ECO:0007669"/>
    <property type="project" value="UniProtKB-EC"/>
</dbReference>
<feature type="compositionally biased region" description="Pro residues" evidence="6">
    <location>
        <begin position="589"/>
        <end position="599"/>
    </location>
</feature>
<feature type="compositionally biased region" description="Pro residues" evidence="6">
    <location>
        <begin position="381"/>
        <end position="393"/>
    </location>
</feature>
<dbReference type="SMART" id="SM00220">
    <property type="entry name" value="S_TKc"/>
    <property type="match status" value="1"/>
</dbReference>
<dbReference type="EMBL" id="JARZHI010000073">
    <property type="protein sequence ID" value="MDI1436103.1"/>
    <property type="molecule type" value="Genomic_DNA"/>
</dbReference>
<feature type="compositionally biased region" description="Low complexity" evidence="6">
    <location>
        <begin position="472"/>
        <end position="488"/>
    </location>
</feature>
<accession>A0ABT6P6A3</accession>
<dbReference type="InterPro" id="IPR017441">
    <property type="entry name" value="Protein_kinase_ATP_BS"/>
</dbReference>
<dbReference type="Gene3D" id="3.30.200.20">
    <property type="entry name" value="Phosphorylase Kinase, domain 1"/>
    <property type="match status" value="1"/>
</dbReference>
<keyword evidence="2 5" id="KW-0547">Nucleotide-binding</keyword>
<dbReference type="PROSITE" id="PS00107">
    <property type="entry name" value="PROTEIN_KINASE_ATP"/>
    <property type="match status" value="1"/>
</dbReference>
<feature type="compositionally biased region" description="Low complexity" evidence="6">
    <location>
        <begin position="433"/>
        <end position="450"/>
    </location>
</feature>
<proteinExistence type="predicted"/>
<reference evidence="8 9" key="1">
    <citation type="submission" date="2023-04" db="EMBL/GenBank/DDBJ databases">
        <title>The genome sequence of Polyangium sorediatum DSM14670.</title>
        <authorList>
            <person name="Zhang X."/>
        </authorList>
    </citation>
    <scope>NUCLEOTIDE SEQUENCE [LARGE SCALE GENOMIC DNA]</scope>
    <source>
        <strain evidence="8 9">DSM 14670</strain>
    </source>
</reference>
<feature type="binding site" evidence="5">
    <location>
        <position position="138"/>
    </location>
    <ligand>
        <name>ATP</name>
        <dbReference type="ChEBI" id="CHEBI:30616"/>
    </ligand>
</feature>
<keyword evidence="9" id="KW-1185">Reference proteome</keyword>
<evidence type="ECO:0000313" key="8">
    <source>
        <dbReference type="EMBL" id="MDI1436103.1"/>
    </source>
</evidence>
<evidence type="ECO:0000256" key="1">
    <source>
        <dbReference type="ARBA" id="ARBA00022679"/>
    </source>
</evidence>
<feature type="region of interest" description="Disordered" evidence="6">
    <location>
        <begin position="56"/>
        <end position="99"/>
    </location>
</feature>
<dbReference type="Pfam" id="PF00069">
    <property type="entry name" value="Pkinase"/>
    <property type="match status" value="1"/>
</dbReference>